<dbReference type="InterPro" id="IPR011333">
    <property type="entry name" value="SKP1/BTB/POZ_sf"/>
</dbReference>
<dbReference type="STRING" id="1169540.A0A0G4EEM9"/>
<dbReference type="EMBL" id="CDMY01000193">
    <property type="protein sequence ID" value="CEL93851.1"/>
    <property type="molecule type" value="Genomic_DNA"/>
</dbReference>
<dbReference type="OMA" id="FNNQIYI"/>
<dbReference type="SMART" id="SM00612">
    <property type="entry name" value="Kelch"/>
    <property type="match status" value="5"/>
</dbReference>
<dbReference type="SMART" id="SM00225">
    <property type="entry name" value="BTB"/>
    <property type="match status" value="1"/>
</dbReference>
<feature type="domain" description="BTB" evidence="4">
    <location>
        <begin position="368"/>
        <end position="438"/>
    </location>
</feature>
<organism evidence="5 6">
    <name type="scientific">Vitrella brassicaformis (strain CCMP3155)</name>
    <dbReference type="NCBI Taxonomy" id="1169540"/>
    <lineage>
        <taxon>Eukaryota</taxon>
        <taxon>Sar</taxon>
        <taxon>Alveolata</taxon>
        <taxon>Colpodellida</taxon>
        <taxon>Vitrellaceae</taxon>
        <taxon>Vitrella</taxon>
    </lineage>
</organism>
<dbReference type="AlphaFoldDB" id="A0A0G4EEM9"/>
<accession>A0A0G4EEM9</accession>
<dbReference type="PANTHER" id="PTHR46376">
    <property type="entry name" value="LEUCINE-ZIPPER-LIKE TRANSCRIPTIONAL REGULATOR 1"/>
    <property type="match status" value="1"/>
</dbReference>
<dbReference type="Gene3D" id="2.120.10.80">
    <property type="entry name" value="Kelch-type beta propeller"/>
    <property type="match status" value="2"/>
</dbReference>
<dbReference type="Gene3D" id="1.25.40.420">
    <property type="match status" value="1"/>
</dbReference>
<dbReference type="InterPro" id="IPR051568">
    <property type="entry name" value="LZTR1/Attractin"/>
</dbReference>
<evidence type="ECO:0000256" key="1">
    <source>
        <dbReference type="ARBA" id="ARBA00022441"/>
    </source>
</evidence>
<dbReference type="SUPFAM" id="SSF117281">
    <property type="entry name" value="Kelch motif"/>
    <property type="match status" value="1"/>
</dbReference>
<dbReference type="SUPFAM" id="SSF54695">
    <property type="entry name" value="POZ domain"/>
    <property type="match status" value="1"/>
</dbReference>
<dbReference type="OrthoDB" id="10251809at2759"/>
<feature type="region of interest" description="Disordered" evidence="3">
    <location>
        <begin position="1"/>
        <end position="64"/>
    </location>
</feature>
<evidence type="ECO:0000256" key="3">
    <source>
        <dbReference type="SAM" id="MobiDB-lite"/>
    </source>
</evidence>
<evidence type="ECO:0000259" key="4">
    <source>
        <dbReference type="PROSITE" id="PS50097"/>
    </source>
</evidence>
<evidence type="ECO:0000313" key="5">
    <source>
        <dbReference type="EMBL" id="CEL93851.1"/>
    </source>
</evidence>
<dbReference type="InterPro" id="IPR006652">
    <property type="entry name" value="Kelch_1"/>
</dbReference>
<dbReference type="Gene3D" id="3.30.710.10">
    <property type="entry name" value="Potassium Channel Kv1.1, Chain A"/>
    <property type="match status" value="1"/>
</dbReference>
<proteinExistence type="predicted"/>
<dbReference type="Proteomes" id="UP000041254">
    <property type="component" value="Unassembled WGS sequence"/>
</dbReference>
<keyword evidence="6" id="KW-1185">Reference proteome</keyword>
<dbReference type="InterPro" id="IPR000210">
    <property type="entry name" value="BTB/POZ_dom"/>
</dbReference>
<reference evidence="5 6" key="1">
    <citation type="submission" date="2014-11" db="EMBL/GenBank/DDBJ databases">
        <authorList>
            <person name="Zhu J."/>
            <person name="Qi W."/>
            <person name="Song R."/>
        </authorList>
    </citation>
    <scope>NUCLEOTIDE SEQUENCE [LARGE SCALE GENOMIC DNA]</scope>
</reference>
<name>A0A0G4EEM9_VITBC</name>
<dbReference type="InParanoid" id="A0A0G4EEM9"/>
<dbReference type="PANTHER" id="PTHR46376:SF1">
    <property type="entry name" value="LEUCINE-ZIPPER-LIKE TRANSCRIPTIONAL REGULATOR 1"/>
    <property type="match status" value="1"/>
</dbReference>
<gene>
    <name evidence="5" type="ORF">Vbra_20262</name>
</gene>
<dbReference type="Pfam" id="PF24681">
    <property type="entry name" value="Kelch_KLHDC2_KLHL20_DRC7"/>
    <property type="match status" value="1"/>
</dbReference>
<keyword evidence="2" id="KW-0677">Repeat</keyword>
<dbReference type="Pfam" id="PF00651">
    <property type="entry name" value="BTB"/>
    <property type="match status" value="1"/>
</dbReference>
<dbReference type="PROSITE" id="PS50097">
    <property type="entry name" value="BTB"/>
    <property type="match status" value="1"/>
</dbReference>
<dbReference type="Pfam" id="PF01344">
    <property type="entry name" value="Kelch_1"/>
    <property type="match status" value="1"/>
</dbReference>
<evidence type="ECO:0000313" key="6">
    <source>
        <dbReference type="Proteomes" id="UP000041254"/>
    </source>
</evidence>
<dbReference type="PhylomeDB" id="A0A0G4EEM9"/>
<protein>
    <recommendedName>
        <fullName evidence="4">BTB domain-containing protein</fullName>
    </recommendedName>
</protein>
<dbReference type="VEuPathDB" id="CryptoDB:Vbra_20262"/>
<keyword evidence="1" id="KW-0880">Kelch repeat</keyword>
<dbReference type="GO" id="GO:0005794">
    <property type="term" value="C:Golgi apparatus"/>
    <property type="evidence" value="ECO:0007669"/>
    <property type="project" value="TreeGrafter"/>
</dbReference>
<dbReference type="InterPro" id="IPR015915">
    <property type="entry name" value="Kelch-typ_b-propeller"/>
</dbReference>
<sequence>MQDPSLAAGPASQDRDSSAGISILSGQRRGRGGTETPSTYHNPPRRWREVELGPSSDVKPGERSGAASVVYNGALYVYGGYGGSGRLDDLWKFDFESRCWSKIEARNPPAGRENNGAVVYGSKMFLFGGYSGFNWLQDFHEFNFESNEWSPVNAKGNPPSTRFGYVSAVSEDGLFVVFGGYDGCTWLNDMYEFNFATHQWSITSAQGNIPSGRSCPSWATYKGSVFVFGGYDGVHRMNDFHQFQLLTRTWSPVRYSGHPPSPRYFHASVVYGDSLFLFGGYSGHERLNDLYEYRLDLHTWLMVDMDKPPSGRSSLVAQVSGNSLYVFGGYNGQFVLNDFHEFRFEPVAIPPSALVEDLKKLINNQMFADVTFVVENREVYGNRALLASRSEHFRALFYGGMKESCKVEAEPIPMPDVRYDIFLALLEYLYTDKVPVNLTSEDAVHLLIAAERFLLDRLKALCQDIIRKGISIDNVVSILLAANSHRADRLKEICLDFIKIHEDRLKQSDAFKELIQEPTLLYEIFMRKSNSSS</sequence>
<evidence type="ECO:0000256" key="2">
    <source>
        <dbReference type="ARBA" id="ARBA00022737"/>
    </source>
</evidence>